<feature type="transmembrane region" description="Helical" evidence="5">
    <location>
        <begin position="6"/>
        <end position="29"/>
    </location>
</feature>
<evidence type="ECO:0000313" key="7">
    <source>
        <dbReference type="EMBL" id="ANY17386.1"/>
    </source>
</evidence>
<dbReference type="RefSeq" id="WP_048026271.1">
    <property type="nucleotide sequence ID" value="NZ_CAJGUP010000202.1"/>
</dbReference>
<dbReference type="InterPro" id="IPR001640">
    <property type="entry name" value="Lgt"/>
</dbReference>
<reference evidence="7 10" key="2">
    <citation type="submission" date="2016-07" db="EMBL/GenBank/DDBJ databases">
        <title>Complete genome sequences of Bordetella pseudohinzii.</title>
        <authorList>
            <person name="Spilker T."/>
            <person name="Darrah R."/>
            <person name="LiPuma J.J."/>
        </authorList>
    </citation>
    <scope>NUCLEOTIDE SEQUENCE [LARGE SCALE GENOMIC DNA]</scope>
    <source>
        <strain evidence="7 10">HI4681</strain>
    </source>
</reference>
<keyword evidence="3" id="KW-0574">Periplasm</keyword>
<evidence type="ECO:0000313" key="10">
    <source>
        <dbReference type="Proteomes" id="UP000092950"/>
    </source>
</evidence>
<keyword evidence="5" id="KW-1133">Transmembrane helix</keyword>
<dbReference type="PANTHER" id="PTHR42852:SF13">
    <property type="entry name" value="PROTEIN DIPZ"/>
    <property type="match status" value="1"/>
</dbReference>
<accession>A0A0M9I7I5</accession>
<evidence type="ECO:0000313" key="9">
    <source>
        <dbReference type="Proteomes" id="UP000053096"/>
    </source>
</evidence>
<keyword evidence="5" id="KW-0812">Transmembrane</keyword>
<keyword evidence="5" id="KW-0472">Membrane</keyword>
<dbReference type="InterPro" id="IPR013740">
    <property type="entry name" value="Redoxin"/>
</dbReference>
<dbReference type="PROSITE" id="PS51352">
    <property type="entry name" value="THIOREDOXIN_2"/>
    <property type="match status" value="1"/>
</dbReference>
<dbReference type="GO" id="GO:0042158">
    <property type="term" value="P:lipoprotein biosynthetic process"/>
    <property type="evidence" value="ECO:0007669"/>
    <property type="project" value="InterPro"/>
</dbReference>
<evidence type="ECO:0000256" key="5">
    <source>
        <dbReference type="SAM" id="Phobius"/>
    </source>
</evidence>
<evidence type="ECO:0000256" key="2">
    <source>
        <dbReference type="ARBA" id="ARBA00022748"/>
    </source>
</evidence>
<dbReference type="Proteomes" id="UP000092950">
    <property type="component" value="Chromosome"/>
</dbReference>
<dbReference type="KEGG" id="bpdz:BBN53_16790"/>
<sequence length="274" mass="29755">MHSVGPFSVQVIAVALAAVLAWLAARLLWRKDGTGKRAAAVLLDALLIGLLAARALYVLRWWPDYSAAPRAIVSVGDGGFYWWAGLPAGLAYLAWRTRGLPPLRQAALGSAAIGIAVWTFAQGYIVQARRASLPALALETLDARPVSLDQYAGQPLVINLWASWCPPCRREMPVLAQAQADYPGVRFLLINQGEDAATVRDFLARQGLAFKDVLLDPASRAMPALRTRGLPTTLFFDAQGRLAQAHMGELTAARLRQTLQDPLMSPPDAIRLQE</sequence>
<evidence type="ECO:0000259" key="6">
    <source>
        <dbReference type="PROSITE" id="PS51352"/>
    </source>
</evidence>
<feature type="transmembrane region" description="Helical" evidence="5">
    <location>
        <begin position="107"/>
        <end position="126"/>
    </location>
</feature>
<dbReference type="EMBL" id="CYTV01000004">
    <property type="protein sequence ID" value="CUI70121.1"/>
    <property type="molecule type" value="Genomic_DNA"/>
</dbReference>
<dbReference type="PROSITE" id="PS00194">
    <property type="entry name" value="THIOREDOXIN_1"/>
    <property type="match status" value="1"/>
</dbReference>
<dbReference type="InterPro" id="IPR036249">
    <property type="entry name" value="Thioredoxin-like_sf"/>
</dbReference>
<name>A0A0J6C8A8_9BORD</name>
<gene>
    <name evidence="8" type="primary">resA_2</name>
    <name evidence="7" type="ORF">BBN53_16790</name>
    <name evidence="8" type="ORF">ERS370011_01815</name>
</gene>
<dbReference type="SUPFAM" id="SSF52833">
    <property type="entry name" value="Thioredoxin-like"/>
    <property type="match status" value="1"/>
</dbReference>
<protein>
    <submittedName>
        <fullName evidence="7">Redoxin</fullName>
    </submittedName>
    <submittedName>
        <fullName evidence="8">Thiol-disulfide oxidoreductase resA</fullName>
    </submittedName>
</protein>
<dbReference type="InterPro" id="IPR013766">
    <property type="entry name" value="Thioredoxin_domain"/>
</dbReference>
<keyword evidence="2" id="KW-0201">Cytochrome c-type biogenesis</keyword>
<feature type="domain" description="Thioredoxin" evidence="6">
    <location>
        <begin position="127"/>
        <end position="264"/>
    </location>
</feature>
<reference evidence="8 9" key="1">
    <citation type="submission" date="2015-09" db="EMBL/GenBank/DDBJ databases">
        <authorList>
            <person name="Jackson K.R."/>
            <person name="Lunt B.L."/>
            <person name="Fisher J.N.B."/>
            <person name="Gardner A.V."/>
            <person name="Bailey M.E."/>
            <person name="Deus L.M."/>
            <person name="Earl A.S."/>
            <person name="Gibby P.D."/>
            <person name="Hartmann K.A."/>
            <person name="Liu J.E."/>
            <person name="Manci A.M."/>
            <person name="Nielsen D.A."/>
            <person name="Solomon M.B."/>
            <person name="Breakwell D.P."/>
            <person name="Burnett S.H."/>
            <person name="Grose J.H."/>
        </authorList>
    </citation>
    <scope>NUCLEOTIDE SEQUENCE [LARGE SCALE GENOMIC DNA]</scope>
    <source>
        <strain evidence="8 9">2789STDY5608636</strain>
    </source>
</reference>
<evidence type="ECO:0000256" key="1">
    <source>
        <dbReference type="ARBA" id="ARBA00004418"/>
    </source>
</evidence>
<feature type="transmembrane region" description="Helical" evidence="5">
    <location>
        <begin position="79"/>
        <end position="95"/>
    </location>
</feature>
<dbReference type="Pfam" id="PF08534">
    <property type="entry name" value="Redoxin"/>
    <property type="match status" value="1"/>
</dbReference>
<dbReference type="Proteomes" id="UP000053096">
    <property type="component" value="Unassembled WGS sequence"/>
</dbReference>
<evidence type="ECO:0000313" key="8">
    <source>
        <dbReference type="EMBL" id="CUI70121.1"/>
    </source>
</evidence>
<dbReference type="Gene3D" id="3.40.30.10">
    <property type="entry name" value="Glutaredoxin"/>
    <property type="match status" value="1"/>
</dbReference>
<evidence type="ECO:0000256" key="4">
    <source>
        <dbReference type="ARBA" id="ARBA00023284"/>
    </source>
</evidence>
<proteinExistence type="predicted"/>
<dbReference type="GO" id="GO:0008961">
    <property type="term" value="F:phosphatidylglycerol-prolipoprotein diacylglyceryl transferase activity"/>
    <property type="evidence" value="ECO:0007669"/>
    <property type="project" value="InterPro"/>
</dbReference>
<dbReference type="GO" id="GO:0042597">
    <property type="term" value="C:periplasmic space"/>
    <property type="evidence" value="ECO:0007669"/>
    <property type="project" value="UniProtKB-SubCell"/>
</dbReference>
<keyword evidence="4" id="KW-0676">Redox-active center</keyword>
<dbReference type="GO" id="GO:0005886">
    <property type="term" value="C:plasma membrane"/>
    <property type="evidence" value="ECO:0007669"/>
    <property type="project" value="InterPro"/>
</dbReference>
<dbReference type="InterPro" id="IPR017937">
    <property type="entry name" value="Thioredoxin_CS"/>
</dbReference>
<dbReference type="OrthoDB" id="9811352at2"/>
<evidence type="ECO:0000256" key="3">
    <source>
        <dbReference type="ARBA" id="ARBA00022764"/>
    </source>
</evidence>
<dbReference type="PANTHER" id="PTHR42852">
    <property type="entry name" value="THIOL:DISULFIDE INTERCHANGE PROTEIN DSBE"/>
    <property type="match status" value="1"/>
</dbReference>
<dbReference type="Pfam" id="PF01790">
    <property type="entry name" value="LGT"/>
    <property type="match status" value="1"/>
</dbReference>
<comment type="subcellular location">
    <subcellularLocation>
        <location evidence="1">Periplasm</location>
    </subcellularLocation>
</comment>
<feature type="transmembrane region" description="Helical" evidence="5">
    <location>
        <begin position="41"/>
        <end position="59"/>
    </location>
</feature>
<dbReference type="EMBL" id="CP016440">
    <property type="protein sequence ID" value="ANY17386.1"/>
    <property type="molecule type" value="Genomic_DNA"/>
</dbReference>
<accession>A0A0J6C8A8</accession>
<dbReference type="GO" id="GO:0015036">
    <property type="term" value="F:disulfide oxidoreductase activity"/>
    <property type="evidence" value="ECO:0007669"/>
    <property type="project" value="UniProtKB-ARBA"/>
</dbReference>
<dbReference type="CDD" id="cd02966">
    <property type="entry name" value="TlpA_like_family"/>
    <property type="match status" value="1"/>
</dbReference>
<dbReference type="InterPro" id="IPR050553">
    <property type="entry name" value="Thioredoxin_ResA/DsbE_sf"/>
</dbReference>
<keyword evidence="10" id="KW-1185">Reference proteome</keyword>
<dbReference type="AlphaFoldDB" id="A0A0J6C8A8"/>
<dbReference type="GO" id="GO:0017004">
    <property type="term" value="P:cytochrome complex assembly"/>
    <property type="evidence" value="ECO:0007669"/>
    <property type="project" value="UniProtKB-KW"/>
</dbReference>
<organism evidence="8 9">
    <name type="scientific">Bordetella pseudohinzii</name>
    <dbReference type="NCBI Taxonomy" id="1331258"/>
    <lineage>
        <taxon>Bacteria</taxon>
        <taxon>Pseudomonadati</taxon>
        <taxon>Pseudomonadota</taxon>
        <taxon>Betaproteobacteria</taxon>
        <taxon>Burkholderiales</taxon>
        <taxon>Alcaligenaceae</taxon>
        <taxon>Bordetella</taxon>
    </lineage>
</organism>